<accession>A0ABT2TCI4</accession>
<evidence type="ECO:0000313" key="1">
    <source>
        <dbReference type="EMBL" id="MCU6748000.1"/>
    </source>
</evidence>
<dbReference type="RefSeq" id="WP_162858198.1">
    <property type="nucleotide sequence ID" value="NZ_JAOQJX010000015.1"/>
</dbReference>
<dbReference type="Pfam" id="PF01177">
    <property type="entry name" value="Asp_Glu_race"/>
    <property type="match status" value="1"/>
</dbReference>
<organism evidence="1 2">
    <name type="scientific">Faecalicatena acetigenes</name>
    <dbReference type="NCBI Taxonomy" id="2981790"/>
    <lineage>
        <taxon>Bacteria</taxon>
        <taxon>Bacillati</taxon>
        <taxon>Bacillota</taxon>
        <taxon>Clostridia</taxon>
        <taxon>Lachnospirales</taxon>
        <taxon>Lachnospiraceae</taxon>
        <taxon>Faecalicatena</taxon>
    </lineage>
</organism>
<protein>
    <submittedName>
        <fullName evidence="1">Aspartate/glutamate racemase family protein</fullName>
    </submittedName>
</protein>
<dbReference type="EMBL" id="JAOQJX010000015">
    <property type="protein sequence ID" value="MCU6748000.1"/>
    <property type="molecule type" value="Genomic_DNA"/>
</dbReference>
<sequence>MEYVGGRPYYGDLVGVLMLDMAAPLIPGNVGNAMSYNFPVRYKVLKGLPADWWQDEIGPDESRCQVFIEAAKELEAEGCKAITSGCGFFAIYQERVAAVVNIPVFLSPLLMVPMLSRMMGAGNRVGILTAGGDHLKGDFLKKVGIDETVNYAVGGLQKTEEFYNVHVTCKKKTIDPEKMQAEVVQAAENLIAQYPDIGCFVFECSDIPPFAREVARRTGRPVFDFIGLAHMVARAIQPVQYPQFFDK</sequence>
<dbReference type="NCBIfam" id="NF005679">
    <property type="entry name" value="PRK07475.1"/>
    <property type="match status" value="1"/>
</dbReference>
<dbReference type="InterPro" id="IPR015942">
    <property type="entry name" value="Asp/Glu/hydantoin_racemase"/>
</dbReference>
<proteinExistence type="predicted"/>
<gene>
    <name evidence="1" type="ORF">OCV51_10105</name>
</gene>
<name>A0ABT2TCI4_9FIRM</name>
<reference evidence="1 2" key="1">
    <citation type="journal article" date="2021" name="ISME Commun">
        <title>Automated analysis of genomic sequences facilitates high-throughput and comprehensive description of bacteria.</title>
        <authorList>
            <person name="Hitch T.C.A."/>
        </authorList>
    </citation>
    <scope>NUCLEOTIDE SEQUENCE [LARGE SCALE GENOMIC DNA]</scope>
    <source>
        <strain evidence="1 2">H2_18</strain>
    </source>
</reference>
<dbReference type="Proteomes" id="UP001652394">
    <property type="component" value="Unassembled WGS sequence"/>
</dbReference>
<evidence type="ECO:0000313" key="2">
    <source>
        <dbReference type="Proteomes" id="UP001652394"/>
    </source>
</evidence>
<comment type="caution">
    <text evidence="1">The sequence shown here is derived from an EMBL/GenBank/DDBJ whole genome shotgun (WGS) entry which is preliminary data.</text>
</comment>
<keyword evidence="2" id="KW-1185">Reference proteome</keyword>